<dbReference type="PANTHER" id="PTHR33223:SF6">
    <property type="entry name" value="CCHC-TYPE DOMAIN-CONTAINING PROTEIN"/>
    <property type="match status" value="1"/>
</dbReference>
<keyword evidence="2" id="KW-0175">Coiled coil</keyword>
<keyword evidence="1" id="KW-0479">Metal-binding</keyword>
<feature type="compositionally biased region" description="Polar residues" evidence="3">
    <location>
        <begin position="1"/>
        <end position="17"/>
    </location>
</feature>
<name>A0ABQ9Z9E6_9CRUS</name>
<reference evidence="5 6" key="1">
    <citation type="journal article" date="2023" name="Nucleic Acids Res.">
        <title>The hologenome of Daphnia magna reveals possible DNA methylation and microbiome-mediated evolution of the host genome.</title>
        <authorList>
            <person name="Chaturvedi A."/>
            <person name="Li X."/>
            <person name="Dhandapani V."/>
            <person name="Marshall H."/>
            <person name="Kissane S."/>
            <person name="Cuenca-Cambronero M."/>
            <person name="Asole G."/>
            <person name="Calvet F."/>
            <person name="Ruiz-Romero M."/>
            <person name="Marangio P."/>
            <person name="Guigo R."/>
            <person name="Rago D."/>
            <person name="Mirbahai L."/>
            <person name="Eastwood N."/>
            <person name="Colbourne J.K."/>
            <person name="Zhou J."/>
            <person name="Mallon E."/>
            <person name="Orsini L."/>
        </authorList>
    </citation>
    <scope>NUCLEOTIDE SEQUENCE [LARGE SCALE GENOMIC DNA]</scope>
    <source>
        <strain evidence="5">LRV0_1</strain>
    </source>
</reference>
<gene>
    <name evidence="5" type="ORF">OUZ56_018645</name>
</gene>
<evidence type="ECO:0000256" key="1">
    <source>
        <dbReference type="PROSITE-ProRule" id="PRU00047"/>
    </source>
</evidence>
<sequence>MNSISKNSPETALNTNPLYPDLTHQHLPSLYPTLDTLDTQDPESETQQIREQFIAHWKELVELEYEHFNEKTKPHQTISTTLNLKKIEEKQQEIHRKTNNTLQLYTHSILKKTLETPDNITPNIVTQTANTLKTEIARHGGEQSKVDDLLQQFDNIKKKAKSSKYTLSSSLEQLQENNNTLTKSLEKAHTRIKELENNQESTTAQTYLKSLLKKQEDVIADIEKESQETINQLEKEKKLLIEKLDATKKEVKNTSERIQQLETEIRETKKAFNETQTEKKSLRKNLTDITVKTRDIEKELLEAQAYTTKQQDKISYLESRIAEYKQREFHFLEAEGTDDSTREETVGEVTELVNQINDLTSLTGIREKSLHFELEAEQVSELQQVIDTLKNQIELQNNDIYHLQKENSRLNQNLKMGITHDDSSKTDDANGRKEDSTSSKATTDEQAMVSSLTQPIVKVLGELFSREDKKSIPPFKGKSTDKLITEWLKGAKHVARNNDWDDNQKLRFFSDRLKGEALEWHGEYSEEQEEELNYGDWREAIIERFQDAFDLATLKKKLLKLKQKPEENCRAFVSRLNSLYDSIEGKEDKLDQDKTTIVEDQLLSKVKKMRDGTKIKILLQGILPKIKAELYLRMPEDPNDFDVLCKKLFISEQILQNKENNEEKEITAVIAGITHHEQQQDKELSQQKTEIEKLRQKILELECANKSRELSQENSATIAATDRYQTRGPHSNERQARSPYSRVRFQQCRDNSRESTYSRSREASFSRSRDGSPHGGNYNHTPNLREGPTSREGFTTYPDRSRQYSVRQQYQGSTNHQAYRPYHQPNAIPRYQNQPQLFRQNQANNFQPRPQQSYNNQRTPGNREIICHKCNKKGHIARECWTNMAHINRPFRQPI</sequence>
<dbReference type="PROSITE" id="PS50158">
    <property type="entry name" value="ZF_CCHC"/>
    <property type="match status" value="1"/>
</dbReference>
<feature type="coiled-coil region" evidence="2">
    <location>
        <begin position="372"/>
        <end position="413"/>
    </location>
</feature>
<feature type="compositionally biased region" description="Basic and acidic residues" evidence="3">
    <location>
        <begin position="418"/>
        <end position="437"/>
    </location>
</feature>
<comment type="caution">
    <text evidence="5">The sequence shown here is derived from an EMBL/GenBank/DDBJ whole genome shotgun (WGS) entry which is preliminary data.</text>
</comment>
<dbReference type="PANTHER" id="PTHR33223">
    <property type="entry name" value="CCHC-TYPE DOMAIN-CONTAINING PROTEIN"/>
    <property type="match status" value="1"/>
</dbReference>
<evidence type="ECO:0000313" key="5">
    <source>
        <dbReference type="EMBL" id="KAK4009518.1"/>
    </source>
</evidence>
<feature type="region of interest" description="Disordered" evidence="3">
    <location>
        <begin position="1"/>
        <end position="27"/>
    </location>
</feature>
<dbReference type="Proteomes" id="UP001234178">
    <property type="component" value="Unassembled WGS sequence"/>
</dbReference>
<proteinExistence type="predicted"/>
<accession>A0ABQ9Z9E6</accession>
<feature type="compositionally biased region" description="Basic and acidic residues" evidence="3">
    <location>
        <begin position="759"/>
        <end position="772"/>
    </location>
</feature>
<dbReference type="EMBL" id="JAOYFB010000003">
    <property type="protein sequence ID" value="KAK4009518.1"/>
    <property type="molecule type" value="Genomic_DNA"/>
</dbReference>
<feature type="coiled-coil region" evidence="2">
    <location>
        <begin position="677"/>
        <end position="704"/>
    </location>
</feature>
<feature type="compositionally biased region" description="Polar residues" evidence="3">
    <location>
        <begin position="438"/>
        <end position="448"/>
    </location>
</feature>
<evidence type="ECO:0000256" key="2">
    <source>
        <dbReference type="SAM" id="Coils"/>
    </source>
</evidence>
<evidence type="ECO:0000313" key="6">
    <source>
        <dbReference type="Proteomes" id="UP001234178"/>
    </source>
</evidence>
<dbReference type="SUPFAM" id="SSF57756">
    <property type="entry name" value="Retrovirus zinc finger-like domains"/>
    <property type="match status" value="1"/>
</dbReference>
<organism evidence="5 6">
    <name type="scientific">Daphnia magna</name>
    <dbReference type="NCBI Taxonomy" id="35525"/>
    <lineage>
        <taxon>Eukaryota</taxon>
        <taxon>Metazoa</taxon>
        <taxon>Ecdysozoa</taxon>
        <taxon>Arthropoda</taxon>
        <taxon>Crustacea</taxon>
        <taxon>Branchiopoda</taxon>
        <taxon>Diplostraca</taxon>
        <taxon>Cladocera</taxon>
        <taxon>Anomopoda</taxon>
        <taxon>Daphniidae</taxon>
        <taxon>Daphnia</taxon>
    </lineage>
</organism>
<dbReference type="SMART" id="SM00343">
    <property type="entry name" value="ZnF_C2HC"/>
    <property type="match status" value="1"/>
</dbReference>
<dbReference type="InterPro" id="IPR001878">
    <property type="entry name" value="Znf_CCHC"/>
</dbReference>
<keyword evidence="1" id="KW-0862">Zinc</keyword>
<protein>
    <recommendedName>
        <fullName evidence="4">CCHC-type domain-containing protein</fullName>
    </recommendedName>
</protein>
<feature type="coiled-coil region" evidence="2">
    <location>
        <begin position="171"/>
        <end position="285"/>
    </location>
</feature>
<feature type="domain" description="CCHC-type" evidence="4">
    <location>
        <begin position="867"/>
        <end position="880"/>
    </location>
</feature>
<feature type="region of interest" description="Disordered" evidence="3">
    <location>
        <begin position="710"/>
        <end position="803"/>
    </location>
</feature>
<evidence type="ECO:0000256" key="3">
    <source>
        <dbReference type="SAM" id="MobiDB-lite"/>
    </source>
</evidence>
<dbReference type="Gene3D" id="4.10.60.10">
    <property type="entry name" value="Zinc finger, CCHC-type"/>
    <property type="match status" value="1"/>
</dbReference>
<dbReference type="InterPro" id="IPR036875">
    <property type="entry name" value="Znf_CCHC_sf"/>
</dbReference>
<evidence type="ECO:0000259" key="4">
    <source>
        <dbReference type="PROSITE" id="PS50158"/>
    </source>
</evidence>
<feature type="region of interest" description="Disordered" evidence="3">
    <location>
        <begin position="418"/>
        <end position="448"/>
    </location>
</feature>
<keyword evidence="1" id="KW-0863">Zinc-finger</keyword>
<keyword evidence="6" id="KW-1185">Reference proteome</keyword>